<evidence type="ECO:0000256" key="5">
    <source>
        <dbReference type="SAM" id="MobiDB-lite"/>
    </source>
</evidence>
<dbReference type="PANTHER" id="PTHR23501">
    <property type="entry name" value="MAJOR FACILITATOR SUPERFAMILY"/>
    <property type="match status" value="1"/>
</dbReference>
<proteinExistence type="predicted"/>
<feature type="compositionally biased region" description="Polar residues" evidence="5">
    <location>
        <begin position="1"/>
        <end position="18"/>
    </location>
</feature>
<dbReference type="Gene3D" id="1.20.1250.20">
    <property type="entry name" value="MFS general substrate transporter like domains"/>
    <property type="match status" value="1"/>
</dbReference>
<feature type="transmembrane region" description="Helical" evidence="6">
    <location>
        <begin position="143"/>
        <end position="164"/>
    </location>
</feature>
<keyword evidence="8" id="KW-1185">Reference proteome</keyword>
<feature type="region of interest" description="Disordered" evidence="5">
    <location>
        <begin position="399"/>
        <end position="424"/>
    </location>
</feature>
<keyword evidence="3 6" id="KW-1133">Transmembrane helix</keyword>
<dbReference type="OrthoDB" id="2587356at2759"/>
<protein>
    <submittedName>
        <fullName evidence="7">Putative siderophore iron protein</fullName>
    </submittedName>
</protein>
<feature type="transmembrane region" description="Helical" evidence="6">
    <location>
        <begin position="113"/>
        <end position="131"/>
    </location>
</feature>
<keyword evidence="4 6" id="KW-0472">Membrane</keyword>
<accession>M7SIG3</accession>
<dbReference type="InterPro" id="IPR036259">
    <property type="entry name" value="MFS_trans_sf"/>
</dbReference>
<dbReference type="GO" id="GO:0005886">
    <property type="term" value="C:plasma membrane"/>
    <property type="evidence" value="ECO:0007669"/>
    <property type="project" value="TreeGrafter"/>
</dbReference>
<comment type="subcellular location">
    <subcellularLocation>
        <location evidence="1">Membrane</location>
        <topology evidence="1">Multi-pass membrane protein</topology>
    </subcellularLocation>
</comment>
<dbReference type="Proteomes" id="UP000012174">
    <property type="component" value="Unassembled WGS sequence"/>
</dbReference>
<evidence type="ECO:0000256" key="4">
    <source>
        <dbReference type="ARBA" id="ARBA00023136"/>
    </source>
</evidence>
<organism evidence="7 8">
    <name type="scientific">Eutypa lata (strain UCR-EL1)</name>
    <name type="common">Grapevine dieback disease fungus</name>
    <name type="synonym">Eutypa armeniacae</name>
    <dbReference type="NCBI Taxonomy" id="1287681"/>
    <lineage>
        <taxon>Eukaryota</taxon>
        <taxon>Fungi</taxon>
        <taxon>Dikarya</taxon>
        <taxon>Ascomycota</taxon>
        <taxon>Pezizomycotina</taxon>
        <taxon>Sordariomycetes</taxon>
        <taxon>Xylariomycetidae</taxon>
        <taxon>Xylariales</taxon>
        <taxon>Diatrypaceae</taxon>
        <taxon>Eutypa</taxon>
    </lineage>
</organism>
<keyword evidence="2 6" id="KW-0812">Transmembrane</keyword>
<feature type="transmembrane region" description="Helical" evidence="6">
    <location>
        <begin position="47"/>
        <end position="66"/>
    </location>
</feature>
<evidence type="ECO:0000256" key="6">
    <source>
        <dbReference type="SAM" id="Phobius"/>
    </source>
</evidence>
<dbReference type="HOGENOM" id="CLU_647282_0_0_1"/>
<gene>
    <name evidence="7" type="ORF">UCREL1_9066</name>
</gene>
<feature type="transmembrane region" description="Helical" evidence="6">
    <location>
        <begin position="235"/>
        <end position="268"/>
    </location>
</feature>
<dbReference type="GO" id="GO:0022857">
    <property type="term" value="F:transmembrane transporter activity"/>
    <property type="evidence" value="ECO:0007669"/>
    <property type="project" value="InterPro"/>
</dbReference>
<reference evidence="8" key="1">
    <citation type="journal article" date="2013" name="Genome Announc.">
        <title>Draft genome sequence of the grapevine dieback fungus Eutypa lata UCR-EL1.</title>
        <authorList>
            <person name="Blanco-Ulate B."/>
            <person name="Rolshausen P.E."/>
            <person name="Cantu D."/>
        </authorList>
    </citation>
    <scope>NUCLEOTIDE SEQUENCE [LARGE SCALE GENOMIC DNA]</scope>
    <source>
        <strain evidence="8">UCR-EL1</strain>
    </source>
</reference>
<feature type="transmembrane region" description="Helical" evidence="6">
    <location>
        <begin position="369"/>
        <end position="388"/>
    </location>
</feature>
<dbReference type="PANTHER" id="PTHR23501:SF109">
    <property type="entry name" value="MAJOR FACILITATOR SUPERFAMILY (MFS) PROFILE DOMAIN-CONTAINING PROTEIN-RELATED"/>
    <property type="match status" value="1"/>
</dbReference>
<feature type="transmembrane region" description="Helical" evidence="6">
    <location>
        <begin position="176"/>
        <end position="196"/>
    </location>
</feature>
<dbReference type="SUPFAM" id="SSF103473">
    <property type="entry name" value="MFS general substrate transporter"/>
    <property type="match status" value="1"/>
</dbReference>
<dbReference type="KEGG" id="ela:UCREL1_9066"/>
<evidence type="ECO:0000256" key="2">
    <source>
        <dbReference type="ARBA" id="ARBA00022692"/>
    </source>
</evidence>
<dbReference type="Pfam" id="PF07690">
    <property type="entry name" value="MFS_1"/>
    <property type="match status" value="1"/>
</dbReference>
<evidence type="ECO:0000256" key="1">
    <source>
        <dbReference type="ARBA" id="ARBA00004141"/>
    </source>
</evidence>
<sequence length="424" mass="44338">MGGSNPETGSLKVTVQESESAKQKPPSITAARVGEVEDAYKLSPRTILALVCMGISWGCVTMGNIGPSTTYHYVVDELGGAEIESWIANASLVPLIGLQPIWGSLADRFGKKWFIVAGGLLGIAGNIAAATADTTGIVIGGQVINGIGASMMLLVIPAGLEVVAAQRRGLAQGLMGTINGVMTILSLLVCAEYSIAEMLKSIDFIGIALLLASVIGLIISLTWGGHAHPWDSPIVVALLTVGSVLFVAFYIYGVGVTTTIPVIILSYAVPSHMIGTAGTLFASFRALGGVTGITIFTAIQENYQNGHLFGAVMVAVAEVGLSDAAAREFATIFESGDTVSLENIAGVTPDVMAAADDASQMVSMKAFRFVWIANAAFAVVTAIFAMFLEPVGHKMTKHVETPLEPGKQPQRMKEENGAETEFVF</sequence>
<evidence type="ECO:0000313" key="8">
    <source>
        <dbReference type="Proteomes" id="UP000012174"/>
    </source>
</evidence>
<feature type="region of interest" description="Disordered" evidence="5">
    <location>
        <begin position="1"/>
        <end position="28"/>
    </location>
</feature>
<dbReference type="OMA" id="GHDPVQV"/>
<dbReference type="EMBL" id="KB707130">
    <property type="protein sequence ID" value="EMR63967.1"/>
    <property type="molecule type" value="Genomic_DNA"/>
</dbReference>
<feature type="transmembrane region" description="Helical" evidence="6">
    <location>
        <begin position="280"/>
        <end position="299"/>
    </location>
</feature>
<evidence type="ECO:0000313" key="7">
    <source>
        <dbReference type="EMBL" id="EMR63967.1"/>
    </source>
</evidence>
<feature type="transmembrane region" description="Helical" evidence="6">
    <location>
        <begin position="202"/>
        <end position="223"/>
    </location>
</feature>
<name>M7SIG3_EUTLA</name>
<evidence type="ECO:0000256" key="3">
    <source>
        <dbReference type="ARBA" id="ARBA00022989"/>
    </source>
</evidence>
<dbReference type="InterPro" id="IPR011701">
    <property type="entry name" value="MFS"/>
</dbReference>
<dbReference type="AlphaFoldDB" id="M7SIG3"/>